<dbReference type="GO" id="GO:0046496">
    <property type="term" value="P:nicotinamide nucleotide metabolic process"/>
    <property type="evidence" value="ECO:0007669"/>
    <property type="project" value="UniProtKB-UniRule"/>
</dbReference>
<feature type="binding site" evidence="17">
    <location>
        <begin position="427"/>
        <end position="431"/>
    </location>
    <ligand>
        <name>AMP</name>
        <dbReference type="ChEBI" id="CHEBI:456215"/>
    </ligand>
</feature>
<dbReference type="CDD" id="cd01171">
    <property type="entry name" value="YXKO-related"/>
    <property type="match status" value="1"/>
</dbReference>
<proteinExistence type="inferred from homology"/>
<reference evidence="22" key="1">
    <citation type="journal article" date="2014" name="Int. J. Syst. Evol. Microbiol.">
        <title>Complete genome sequence of Corynebacterium casei LMG S-19264T (=DSM 44701T), isolated from a smear-ripened cheese.</title>
        <authorList>
            <consortium name="US DOE Joint Genome Institute (JGI-PGF)"/>
            <person name="Walter F."/>
            <person name="Albersmeier A."/>
            <person name="Kalinowski J."/>
            <person name="Ruckert C."/>
        </authorList>
    </citation>
    <scope>NUCLEOTIDE SEQUENCE</scope>
    <source>
        <strain evidence="22">CGMCC 1.15322</strain>
    </source>
</reference>
<dbReference type="InterPro" id="IPR036652">
    <property type="entry name" value="YjeF_N_dom_sf"/>
</dbReference>
<comment type="similarity">
    <text evidence="3 19">In the N-terminal section; belongs to the NnrE/AIBP family.</text>
</comment>
<dbReference type="PANTHER" id="PTHR12592">
    <property type="entry name" value="ATP-DEPENDENT (S)-NAD(P)H-HYDRATE DEHYDRATASE FAMILY MEMBER"/>
    <property type="match status" value="1"/>
</dbReference>
<dbReference type="InterPro" id="IPR017953">
    <property type="entry name" value="Carbohydrate_kinase_pred_CS"/>
</dbReference>
<evidence type="ECO:0000256" key="19">
    <source>
        <dbReference type="PIRNR" id="PIRNR017184"/>
    </source>
</evidence>
<evidence type="ECO:0000256" key="7">
    <source>
        <dbReference type="ARBA" id="ARBA00022840"/>
    </source>
</evidence>
<dbReference type="NCBIfam" id="TIGR00196">
    <property type="entry name" value="yjeF_cterm"/>
    <property type="match status" value="1"/>
</dbReference>
<dbReference type="SUPFAM" id="SSF64153">
    <property type="entry name" value="YjeF N-terminal domain-like"/>
    <property type="match status" value="1"/>
</dbReference>
<dbReference type="InterPro" id="IPR004443">
    <property type="entry name" value="YjeF_N_dom"/>
</dbReference>
<evidence type="ECO:0000259" key="20">
    <source>
        <dbReference type="PROSITE" id="PS51383"/>
    </source>
</evidence>
<dbReference type="PROSITE" id="PS01050">
    <property type="entry name" value="YJEF_C_2"/>
    <property type="match status" value="1"/>
</dbReference>
<keyword evidence="5 18" id="KW-0479">Metal-binding</keyword>
<comment type="similarity">
    <text evidence="18">Belongs to the NnrE/AIBP family.</text>
</comment>
<gene>
    <name evidence="18" type="primary">nnrE</name>
    <name evidence="17" type="synonym">nnrD</name>
    <name evidence="22" type="ORF">GCM10011496_20320</name>
</gene>
<feature type="binding site" evidence="17">
    <location>
        <position position="281"/>
    </location>
    <ligand>
        <name>(6S)-NADPHX</name>
        <dbReference type="ChEBI" id="CHEBI:64076"/>
    </ligand>
</feature>
<dbReference type="SUPFAM" id="SSF53613">
    <property type="entry name" value="Ribokinase-like"/>
    <property type="match status" value="1"/>
</dbReference>
<keyword evidence="23" id="KW-1185">Reference proteome</keyword>
<keyword evidence="9 18" id="KW-0630">Potassium</keyword>
<comment type="subunit">
    <text evidence="17">Homotetramer.</text>
</comment>
<keyword evidence="7 17" id="KW-0067">ATP-binding</keyword>
<evidence type="ECO:0000256" key="11">
    <source>
        <dbReference type="ARBA" id="ARBA00023235"/>
    </source>
</evidence>
<comment type="function">
    <text evidence="17">Catalyzes the dehydration of the S-form of NAD(P)HX at the expense of ADP, which is converted to AMP. Together with NAD(P)HX epimerase, which catalyzes the epimerization of the S- and R-forms, the enzyme allows the repair of both epimers of NAD(P)HX, a damaged form of NAD(P)H that is a result of enzymatic or heat-dependent hydration.</text>
</comment>
<dbReference type="Gene3D" id="3.40.50.10260">
    <property type="entry name" value="YjeF N-terminal domain"/>
    <property type="match status" value="1"/>
</dbReference>
<dbReference type="GO" id="GO:0046872">
    <property type="term" value="F:metal ion binding"/>
    <property type="evidence" value="ECO:0007669"/>
    <property type="project" value="UniProtKB-UniRule"/>
</dbReference>
<keyword evidence="13" id="KW-0511">Multifunctional enzyme</keyword>
<evidence type="ECO:0000313" key="22">
    <source>
        <dbReference type="EMBL" id="GGA99166.1"/>
    </source>
</evidence>
<feature type="binding site" evidence="18">
    <location>
        <position position="166"/>
    </location>
    <ligand>
        <name>(6S)-NADPHX</name>
        <dbReference type="ChEBI" id="CHEBI:64076"/>
    </ligand>
</feature>
<keyword evidence="11 18" id="KW-0413">Isomerase</keyword>
<feature type="domain" description="YjeF N-terminal" evidence="21">
    <location>
        <begin position="18"/>
        <end position="233"/>
    </location>
</feature>
<dbReference type="EMBL" id="BMIG01000006">
    <property type="protein sequence ID" value="GGA99166.1"/>
    <property type="molecule type" value="Genomic_DNA"/>
</dbReference>
<evidence type="ECO:0000256" key="4">
    <source>
        <dbReference type="ARBA" id="ARBA00009524"/>
    </source>
</evidence>
<dbReference type="InterPro" id="IPR000631">
    <property type="entry name" value="CARKD"/>
</dbReference>
<evidence type="ECO:0000256" key="6">
    <source>
        <dbReference type="ARBA" id="ARBA00022741"/>
    </source>
</evidence>
<comment type="catalytic activity">
    <reaction evidence="2 18 19">
        <text>(6R)-NADPHX = (6S)-NADPHX</text>
        <dbReference type="Rhea" id="RHEA:32227"/>
        <dbReference type="ChEBI" id="CHEBI:64076"/>
        <dbReference type="ChEBI" id="CHEBI:64077"/>
        <dbReference type="EC" id="5.1.99.6"/>
    </reaction>
</comment>
<dbReference type="Pfam" id="PF01256">
    <property type="entry name" value="Carb_kinase"/>
    <property type="match status" value="1"/>
</dbReference>
<dbReference type="PROSITE" id="PS51383">
    <property type="entry name" value="YJEF_C_3"/>
    <property type="match status" value="1"/>
</dbReference>
<comment type="catalytic activity">
    <reaction evidence="15 17 19">
        <text>(6S)-NADHX + ADP = AMP + phosphate + NADH + H(+)</text>
        <dbReference type="Rhea" id="RHEA:32223"/>
        <dbReference type="ChEBI" id="CHEBI:15378"/>
        <dbReference type="ChEBI" id="CHEBI:43474"/>
        <dbReference type="ChEBI" id="CHEBI:57945"/>
        <dbReference type="ChEBI" id="CHEBI:64074"/>
        <dbReference type="ChEBI" id="CHEBI:456215"/>
        <dbReference type="ChEBI" id="CHEBI:456216"/>
        <dbReference type="EC" id="4.2.1.136"/>
    </reaction>
</comment>
<evidence type="ECO:0000256" key="15">
    <source>
        <dbReference type="ARBA" id="ARBA00048238"/>
    </source>
</evidence>
<comment type="cofactor">
    <cofactor evidence="17">
        <name>Mg(2+)</name>
        <dbReference type="ChEBI" id="CHEBI:18420"/>
    </cofactor>
</comment>
<organism evidence="22 23">
    <name type="scientific">Polaromonas eurypsychrophila</name>
    <dbReference type="NCBI Taxonomy" id="1614635"/>
    <lineage>
        <taxon>Bacteria</taxon>
        <taxon>Pseudomonadati</taxon>
        <taxon>Pseudomonadota</taxon>
        <taxon>Betaproteobacteria</taxon>
        <taxon>Burkholderiales</taxon>
        <taxon>Comamonadaceae</taxon>
        <taxon>Polaromonas</taxon>
    </lineage>
</organism>
<keyword evidence="12 17" id="KW-0456">Lyase</keyword>
<feature type="domain" description="YjeF C-terminal" evidence="20">
    <location>
        <begin position="243"/>
        <end position="521"/>
    </location>
</feature>
<protein>
    <recommendedName>
        <fullName evidence="19">Bifunctional NAD(P)H-hydrate repair enzyme</fullName>
    </recommendedName>
    <alternativeName>
        <fullName evidence="19">Nicotinamide nucleotide repair protein</fullName>
    </alternativeName>
    <domain>
        <recommendedName>
            <fullName evidence="19">ADP-dependent (S)-NAD(P)H-hydrate dehydratase</fullName>
            <ecNumber evidence="19">4.2.1.136</ecNumber>
        </recommendedName>
        <alternativeName>
            <fullName evidence="19">ADP-dependent NAD(P)HX dehydratase</fullName>
        </alternativeName>
    </domain>
    <domain>
        <recommendedName>
            <fullName evidence="19">NAD(P)H-hydrate epimerase</fullName>
            <ecNumber evidence="19">5.1.99.6</ecNumber>
        </recommendedName>
    </domain>
</protein>
<comment type="catalytic activity">
    <reaction evidence="16 17 19">
        <text>(6S)-NADPHX + ADP = AMP + phosphate + NADPH + H(+)</text>
        <dbReference type="Rhea" id="RHEA:32235"/>
        <dbReference type="ChEBI" id="CHEBI:15378"/>
        <dbReference type="ChEBI" id="CHEBI:43474"/>
        <dbReference type="ChEBI" id="CHEBI:57783"/>
        <dbReference type="ChEBI" id="CHEBI:64076"/>
        <dbReference type="ChEBI" id="CHEBI:456215"/>
        <dbReference type="ChEBI" id="CHEBI:456216"/>
        <dbReference type="EC" id="4.2.1.136"/>
    </reaction>
</comment>
<evidence type="ECO:0000256" key="10">
    <source>
        <dbReference type="ARBA" id="ARBA00023027"/>
    </source>
</evidence>
<comment type="catalytic activity">
    <reaction evidence="1 18 19">
        <text>(6R)-NADHX = (6S)-NADHX</text>
        <dbReference type="Rhea" id="RHEA:32215"/>
        <dbReference type="ChEBI" id="CHEBI:64074"/>
        <dbReference type="ChEBI" id="CHEBI:64075"/>
        <dbReference type="EC" id="5.1.99.6"/>
    </reaction>
</comment>
<accession>A0A916SGM7</accession>
<dbReference type="PIRSF" id="PIRSF017184">
    <property type="entry name" value="Nnr"/>
    <property type="match status" value="1"/>
</dbReference>
<feature type="binding site" evidence="18">
    <location>
        <begin position="64"/>
        <end position="68"/>
    </location>
    <ligand>
        <name>(6S)-NADPHX</name>
        <dbReference type="ChEBI" id="CHEBI:64076"/>
    </ligand>
</feature>
<feature type="binding site" evidence="18">
    <location>
        <position position="129"/>
    </location>
    <ligand>
        <name>K(+)</name>
        <dbReference type="ChEBI" id="CHEBI:29103"/>
    </ligand>
</feature>
<feature type="binding site" evidence="18">
    <location>
        <position position="169"/>
    </location>
    <ligand>
        <name>K(+)</name>
        <dbReference type="ChEBI" id="CHEBI:29103"/>
    </ligand>
</feature>
<keyword evidence="8 17" id="KW-0521">NADP</keyword>
<dbReference type="Gene3D" id="3.40.1190.20">
    <property type="match status" value="1"/>
</dbReference>
<evidence type="ECO:0000256" key="2">
    <source>
        <dbReference type="ARBA" id="ARBA00000909"/>
    </source>
</evidence>
<feature type="binding site" evidence="17">
    <location>
        <position position="336"/>
    </location>
    <ligand>
        <name>(6S)-NADPHX</name>
        <dbReference type="ChEBI" id="CHEBI:64076"/>
    </ligand>
</feature>
<evidence type="ECO:0000256" key="1">
    <source>
        <dbReference type="ARBA" id="ARBA00000013"/>
    </source>
</evidence>
<evidence type="ECO:0000256" key="12">
    <source>
        <dbReference type="ARBA" id="ARBA00023239"/>
    </source>
</evidence>
<dbReference type="EC" id="5.1.99.6" evidence="19"/>
<comment type="caution">
    <text evidence="18">Lacks conserved residue(s) required for the propagation of feature annotation.</text>
</comment>
<evidence type="ECO:0000256" key="17">
    <source>
        <dbReference type="HAMAP-Rule" id="MF_01965"/>
    </source>
</evidence>
<keyword evidence="10 17" id="KW-0520">NAD</keyword>
<dbReference type="Pfam" id="PF03853">
    <property type="entry name" value="YjeF_N"/>
    <property type="match status" value="1"/>
</dbReference>
<comment type="function">
    <text evidence="14 19">Bifunctional enzyme that catalyzes the epimerization of the S- and R-forms of NAD(P)HX and the dehydration of the S-form of NAD(P)HX at the expense of ADP, which is converted to AMP. This allows the repair of both epimers of NAD(P)HX, a damaged form of NAD(P)H that is a result of enzymatic or heat-dependent hydration.</text>
</comment>
<dbReference type="PANTHER" id="PTHR12592:SF0">
    <property type="entry name" value="ATP-DEPENDENT (S)-NAD(P)H-HYDRATE DEHYDRATASE"/>
    <property type="match status" value="1"/>
</dbReference>
<comment type="cofactor">
    <cofactor evidence="18 19">
        <name>K(+)</name>
        <dbReference type="ChEBI" id="CHEBI:29103"/>
    </cofactor>
    <text evidence="18 19">Binds 1 potassium ion per subunit.</text>
</comment>
<sequence length="521" mass="54057">MQKLSTALTLPLYGVAATRRLEQQAAAALPPHTLMQRAGLAAARLTLALAPHAQQVWIACGTGNNGGDGLEAAMHLHQGGKTVTVTWLGERNERAGKLPADALASLQLARAAGVPFADTPPPDWDFAIDALLGIGGTPQASGVPTGPLDQWLHLLRSSRQPVLALDIPSGLEADRGTDIAPEFIAAHPYQERAGARFCLSFLTLKPGLFTAAGRDLAGQVWWDDLSIAALPDLTPDAWLAGQDRTGTFGRDRARHLSHKGTFGDVAIVGGASAGTSHMAGAALLAGRAALHAGAGRVFVALLGSPSLTVDPQQPELMFRSLDALDLAEQVVVCGCGGGDAVATVLPKILSRAKALVLDADGLNAVASDTSLRALLRTRAARGWHTILSPHPLEAARLLGSTTAAVQADRLDAANRVAAQFQCVVLLKGSGTVITAPGEIPVINPTGNARLATAGTGDVLAGMLGAALAAGLPAFEAACRTVFRHGQLADDWTTSHPGQVLTACLLAQDHQPDLQQQQQHQR</sequence>
<dbReference type="InterPro" id="IPR029056">
    <property type="entry name" value="Ribokinase-like"/>
</dbReference>
<comment type="similarity">
    <text evidence="17">Belongs to the NnrD/CARKD family.</text>
</comment>
<dbReference type="GO" id="GO:0052855">
    <property type="term" value="F:ADP-dependent NAD(P)H-hydrate dehydratase activity"/>
    <property type="evidence" value="ECO:0007669"/>
    <property type="project" value="UniProtKB-UniRule"/>
</dbReference>
<evidence type="ECO:0000313" key="23">
    <source>
        <dbReference type="Proteomes" id="UP000620596"/>
    </source>
</evidence>
<evidence type="ECO:0000256" key="8">
    <source>
        <dbReference type="ARBA" id="ARBA00022857"/>
    </source>
</evidence>
<keyword evidence="6 17" id="KW-0547">Nucleotide-binding</keyword>
<dbReference type="PROSITE" id="PS51385">
    <property type="entry name" value="YJEF_N"/>
    <property type="match status" value="1"/>
</dbReference>
<evidence type="ECO:0000256" key="18">
    <source>
        <dbReference type="HAMAP-Rule" id="MF_01966"/>
    </source>
</evidence>
<feature type="binding site" evidence="17">
    <location>
        <position position="456"/>
    </location>
    <ligand>
        <name>AMP</name>
        <dbReference type="ChEBI" id="CHEBI:456215"/>
    </ligand>
</feature>
<feature type="binding site" evidence="17">
    <location>
        <position position="457"/>
    </location>
    <ligand>
        <name>(6S)-NADPHX</name>
        <dbReference type="ChEBI" id="CHEBI:64076"/>
    </ligand>
</feature>
<dbReference type="AlphaFoldDB" id="A0A916SGM7"/>
<evidence type="ECO:0000256" key="9">
    <source>
        <dbReference type="ARBA" id="ARBA00022958"/>
    </source>
</evidence>
<evidence type="ECO:0000256" key="14">
    <source>
        <dbReference type="ARBA" id="ARBA00025153"/>
    </source>
</evidence>
<dbReference type="GO" id="GO:0110051">
    <property type="term" value="P:metabolite repair"/>
    <property type="evidence" value="ECO:0007669"/>
    <property type="project" value="TreeGrafter"/>
</dbReference>
<dbReference type="GO" id="GO:0052856">
    <property type="term" value="F:NAD(P)HX epimerase activity"/>
    <property type="evidence" value="ECO:0007669"/>
    <property type="project" value="UniProtKB-UniRule"/>
</dbReference>
<dbReference type="EC" id="4.2.1.136" evidence="19"/>
<dbReference type="HAMAP" id="MF_01966">
    <property type="entry name" value="NADHX_epimerase"/>
    <property type="match status" value="1"/>
</dbReference>
<comment type="caution">
    <text evidence="22">The sequence shown here is derived from an EMBL/GenBank/DDBJ whole genome shotgun (WGS) entry which is preliminary data.</text>
</comment>
<evidence type="ECO:0000256" key="13">
    <source>
        <dbReference type="ARBA" id="ARBA00023268"/>
    </source>
</evidence>
<dbReference type="GO" id="GO:0005524">
    <property type="term" value="F:ATP binding"/>
    <property type="evidence" value="ECO:0007669"/>
    <property type="project" value="UniProtKB-UniRule"/>
</dbReference>
<comment type="similarity">
    <text evidence="4 19">In the C-terminal section; belongs to the NnrD/CARKD family.</text>
</comment>
<dbReference type="HAMAP" id="MF_01965">
    <property type="entry name" value="NADHX_dehydratase"/>
    <property type="match status" value="1"/>
</dbReference>
<dbReference type="Proteomes" id="UP000620596">
    <property type="component" value="Unassembled WGS sequence"/>
</dbReference>
<evidence type="ECO:0000256" key="16">
    <source>
        <dbReference type="ARBA" id="ARBA00049209"/>
    </source>
</evidence>
<comment type="function">
    <text evidence="18">Catalyzes the epimerization of the S- and R-forms of NAD(P)HX, a damaged form of NAD(P)H that is a result of enzymatic or heat-dependent hydration. This is a prerequisite for the S-specific NAD(P)H-hydrate dehydratase to allow the repair of both epimers of NAD(P)HX.</text>
</comment>
<evidence type="ECO:0000259" key="21">
    <source>
        <dbReference type="PROSITE" id="PS51385"/>
    </source>
</evidence>
<name>A0A916SGM7_9BURK</name>
<reference evidence="22" key="2">
    <citation type="submission" date="2020-09" db="EMBL/GenBank/DDBJ databases">
        <authorList>
            <person name="Sun Q."/>
            <person name="Zhou Y."/>
        </authorList>
    </citation>
    <scope>NUCLEOTIDE SEQUENCE</scope>
    <source>
        <strain evidence="22">CGMCC 1.15322</strain>
    </source>
</reference>
<evidence type="ECO:0000256" key="5">
    <source>
        <dbReference type="ARBA" id="ARBA00022723"/>
    </source>
</evidence>
<feature type="binding site" evidence="18">
    <location>
        <position position="65"/>
    </location>
    <ligand>
        <name>K(+)</name>
        <dbReference type="ChEBI" id="CHEBI:29103"/>
    </ligand>
</feature>
<evidence type="ECO:0000256" key="3">
    <source>
        <dbReference type="ARBA" id="ARBA00006001"/>
    </source>
</evidence>
<dbReference type="InterPro" id="IPR030677">
    <property type="entry name" value="Nnr"/>
</dbReference>
<dbReference type="RefSeq" id="WP_188708389.1">
    <property type="nucleotide sequence ID" value="NZ_BMIG01000006.1"/>
</dbReference>
<feature type="binding site" evidence="17">
    <location>
        <position position="390"/>
    </location>
    <ligand>
        <name>(6S)-NADPHX</name>
        <dbReference type="ChEBI" id="CHEBI:64076"/>
    </ligand>
</feature>